<organism evidence="3 4">
    <name type="scientific">Lophium mytilinum</name>
    <dbReference type="NCBI Taxonomy" id="390894"/>
    <lineage>
        <taxon>Eukaryota</taxon>
        <taxon>Fungi</taxon>
        <taxon>Dikarya</taxon>
        <taxon>Ascomycota</taxon>
        <taxon>Pezizomycotina</taxon>
        <taxon>Dothideomycetes</taxon>
        <taxon>Pleosporomycetidae</taxon>
        <taxon>Mytilinidiales</taxon>
        <taxon>Mytilinidiaceae</taxon>
        <taxon>Lophium</taxon>
    </lineage>
</organism>
<name>A0A6A6QQU6_9PEZI</name>
<evidence type="ECO:0000313" key="4">
    <source>
        <dbReference type="Proteomes" id="UP000799750"/>
    </source>
</evidence>
<proteinExistence type="predicted"/>
<sequence length="211" mass="22956">MYARAASITQVARYAAHTGHGNPTTQSPGLAPSQPPWPSPAFIGSRVSARGASRLIVLSLLLGMCYGWALTRQPHMHTTHHHDGDPPSAMFLVTPARLDSTPYSRRAVTGIGESAWLLYAVVRETSARTWPVSRRKRGRLPDSGGHLRDFALRSSRGMRNGWVGENQRGSRPQSLIDISPRGTSPSAAASPRIRGVLLHVSPLETNRVCNK</sequence>
<feature type="transmembrane region" description="Helical" evidence="2">
    <location>
        <begin position="52"/>
        <end position="70"/>
    </location>
</feature>
<evidence type="ECO:0000256" key="1">
    <source>
        <dbReference type="SAM" id="MobiDB-lite"/>
    </source>
</evidence>
<keyword evidence="4" id="KW-1185">Reference proteome</keyword>
<feature type="region of interest" description="Disordered" evidence="1">
    <location>
        <begin position="159"/>
        <end position="190"/>
    </location>
</feature>
<feature type="region of interest" description="Disordered" evidence="1">
    <location>
        <begin position="18"/>
        <end position="37"/>
    </location>
</feature>
<keyword evidence="2" id="KW-0812">Transmembrane</keyword>
<reference evidence="3" key="1">
    <citation type="journal article" date="2020" name="Stud. Mycol.">
        <title>101 Dothideomycetes genomes: a test case for predicting lifestyles and emergence of pathogens.</title>
        <authorList>
            <person name="Haridas S."/>
            <person name="Albert R."/>
            <person name="Binder M."/>
            <person name="Bloem J."/>
            <person name="Labutti K."/>
            <person name="Salamov A."/>
            <person name="Andreopoulos B."/>
            <person name="Baker S."/>
            <person name="Barry K."/>
            <person name="Bills G."/>
            <person name="Bluhm B."/>
            <person name="Cannon C."/>
            <person name="Castanera R."/>
            <person name="Culley D."/>
            <person name="Daum C."/>
            <person name="Ezra D."/>
            <person name="Gonzalez J."/>
            <person name="Henrissat B."/>
            <person name="Kuo A."/>
            <person name="Liang C."/>
            <person name="Lipzen A."/>
            <person name="Lutzoni F."/>
            <person name="Magnuson J."/>
            <person name="Mondo S."/>
            <person name="Nolan M."/>
            <person name="Ohm R."/>
            <person name="Pangilinan J."/>
            <person name="Park H.-J."/>
            <person name="Ramirez L."/>
            <person name="Alfaro M."/>
            <person name="Sun H."/>
            <person name="Tritt A."/>
            <person name="Yoshinaga Y."/>
            <person name="Zwiers L.-H."/>
            <person name="Turgeon B."/>
            <person name="Goodwin S."/>
            <person name="Spatafora J."/>
            <person name="Crous P."/>
            <person name="Grigoriev I."/>
        </authorList>
    </citation>
    <scope>NUCLEOTIDE SEQUENCE</scope>
    <source>
        <strain evidence="3">CBS 269.34</strain>
    </source>
</reference>
<accession>A0A6A6QQU6</accession>
<dbReference type="Proteomes" id="UP000799750">
    <property type="component" value="Unassembled WGS sequence"/>
</dbReference>
<keyword evidence="2" id="KW-0472">Membrane</keyword>
<keyword evidence="2" id="KW-1133">Transmembrane helix</keyword>
<dbReference type="AlphaFoldDB" id="A0A6A6QQU6"/>
<gene>
    <name evidence="3" type="ORF">BU16DRAFT_583362</name>
</gene>
<protein>
    <submittedName>
        <fullName evidence="3">Uncharacterized protein</fullName>
    </submittedName>
</protein>
<evidence type="ECO:0000256" key="2">
    <source>
        <dbReference type="SAM" id="Phobius"/>
    </source>
</evidence>
<dbReference type="EMBL" id="MU004192">
    <property type="protein sequence ID" value="KAF2493217.1"/>
    <property type="molecule type" value="Genomic_DNA"/>
</dbReference>
<evidence type="ECO:0000313" key="3">
    <source>
        <dbReference type="EMBL" id="KAF2493217.1"/>
    </source>
</evidence>